<dbReference type="GO" id="GO:0005829">
    <property type="term" value="C:cytosol"/>
    <property type="evidence" value="ECO:0007669"/>
    <property type="project" value="TreeGrafter"/>
</dbReference>
<dbReference type="AlphaFoldDB" id="A0A269TJ44"/>
<dbReference type="Proteomes" id="UP000216943">
    <property type="component" value="Unassembled WGS sequence"/>
</dbReference>
<evidence type="ECO:0000313" key="1">
    <source>
        <dbReference type="EMBL" id="PAK21046.1"/>
    </source>
</evidence>
<dbReference type="InterPro" id="IPR037012">
    <property type="entry name" value="NanQ/TabA/YiaL_sf"/>
</dbReference>
<dbReference type="NCBIfam" id="TIGR00022">
    <property type="entry name" value="YhcH/YjgK/YiaL family protein"/>
    <property type="match status" value="1"/>
</dbReference>
<dbReference type="OrthoDB" id="9792756at2"/>
<sequence>MIIDKLSNLSRYKSIDKNFAKAVEYIEKTDLSKLGYGKFEISGSDIFLLKMEVDTYDYESSQYEVHNVYADLHISQDSDEVHFFERGELMERTKMEYDKNGDVALYELDSTRNKLQPLVGEFIFFWPGEAHAPKTTDKIRKMDKIIIKINTEKR</sequence>
<dbReference type="SUPFAM" id="SSF51197">
    <property type="entry name" value="Clavaminate synthase-like"/>
    <property type="match status" value="1"/>
</dbReference>
<evidence type="ECO:0008006" key="3">
    <source>
        <dbReference type="Google" id="ProtNLM"/>
    </source>
</evidence>
<dbReference type="Gene3D" id="2.60.120.370">
    <property type="entry name" value="YhcH/YjgK/YiaL"/>
    <property type="match status" value="1"/>
</dbReference>
<dbReference type="InterPro" id="IPR004375">
    <property type="entry name" value="NanQ/TabA/YiaL"/>
</dbReference>
<proteinExistence type="predicted"/>
<dbReference type="RefSeq" id="WP_095335050.1">
    <property type="nucleotide sequence ID" value="NZ_CP166874.1"/>
</dbReference>
<protein>
    <recommendedName>
        <fullName evidence="3">YhcH/YjgK/YiaL family protein</fullName>
    </recommendedName>
</protein>
<reference evidence="2" key="1">
    <citation type="submission" date="2017-08" db="EMBL/GenBank/DDBJ databases">
        <authorList>
            <person name="Alvarez-Ponce D."/>
            <person name="Weitzman C.L."/>
            <person name="Tillett R.L."/>
            <person name="Sandmeier F.C."/>
            <person name="Tracy C.R."/>
        </authorList>
    </citation>
    <scope>NUCLEOTIDE SEQUENCE [LARGE SCALE GENOMIC DNA]</scope>
    <source>
        <strain evidence="2">723</strain>
    </source>
</reference>
<gene>
    <name evidence="1" type="ORF">CJJ23_03900</name>
</gene>
<dbReference type="PANTHER" id="PTHR34986:SF1">
    <property type="entry name" value="PROTEIN YIAL"/>
    <property type="match status" value="1"/>
</dbReference>
<dbReference type="EMBL" id="NQNY01000014">
    <property type="protein sequence ID" value="PAK21046.1"/>
    <property type="molecule type" value="Genomic_DNA"/>
</dbReference>
<evidence type="ECO:0000313" key="2">
    <source>
        <dbReference type="Proteomes" id="UP000216943"/>
    </source>
</evidence>
<dbReference type="PANTHER" id="PTHR34986">
    <property type="entry name" value="EVOLVED BETA-GALACTOSIDASE SUBUNIT BETA"/>
    <property type="match status" value="1"/>
</dbReference>
<dbReference type="Pfam" id="PF04074">
    <property type="entry name" value="DUF386"/>
    <property type="match status" value="1"/>
</dbReference>
<organism evidence="1 2">
    <name type="scientific">Mycoplasmopsis agassizii</name>
    <dbReference type="NCBI Taxonomy" id="33922"/>
    <lineage>
        <taxon>Bacteria</taxon>
        <taxon>Bacillati</taxon>
        <taxon>Mycoplasmatota</taxon>
        <taxon>Mycoplasmoidales</taxon>
        <taxon>Metamycoplasmataceae</taxon>
        <taxon>Mycoplasmopsis</taxon>
    </lineage>
</organism>
<comment type="caution">
    <text evidence="1">The sequence shown here is derived from an EMBL/GenBank/DDBJ whole genome shotgun (WGS) entry which is preliminary data.</text>
</comment>
<accession>A0A269TJ44</accession>
<name>A0A269TJ44_9BACT</name>